<dbReference type="RefSeq" id="WP_121461201.1">
    <property type="nucleotide sequence ID" value="NZ_RBXB01000002.1"/>
</dbReference>
<name>A0A495SAW6_9FLAO</name>
<accession>A0A495SAW6</accession>
<reference evidence="2 3" key="1">
    <citation type="submission" date="2018-10" db="EMBL/GenBank/DDBJ databases">
        <title>Genomic Encyclopedia of Archaeal and Bacterial Type Strains, Phase II (KMG-II): from individual species to whole genera.</title>
        <authorList>
            <person name="Goeker M."/>
        </authorList>
    </citation>
    <scope>NUCLEOTIDE SEQUENCE [LARGE SCALE GENOMIC DNA]</scope>
    <source>
        <strain evidence="2 3">DSM 14219</strain>
    </source>
</reference>
<dbReference type="InterPro" id="IPR017483">
    <property type="entry name" value="CHP03034"/>
</dbReference>
<dbReference type="Pfam" id="PF11692">
    <property type="entry name" value="DUF3289"/>
    <property type="match status" value="1"/>
</dbReference>
<dbReference type="AlphaFoldDB" id="A0A495SAW6"/>
<evidence type="ECO:0000313" key="2">
    <source>
        <dbReference type="EMBL" id="RKS97400.1"/>
    </source>
</evidence>
<feature type="region of interest" description="Disordered" evidence="1">
    <location>
        <begin position="276"/>
        <end position="325"/>
    </location>
</feature>
<dbReference type="Proteomes" id="UP000272428">
    <property type="component" value="Unassembled WGS sequence"/>
</dbReference>
<feature type="compositionally biased region" description="Basic and acidic residues" evidence="1">
    <location>
        <begin position="311"/>
        <end position="325"/>
    </location>
</feature>
<dbReference type="EMBL" id="RBXB01000002">
    <property type="protein sequence ID" value="RKS97400.1"/>
    <property type="molecule type" value="Genomic_DNA"/>
</dbReference>
<keyword evidence="3" id="KW-1185">Reference proteome</keyword>
<protein>
    <submittedName>
        <fullName evidence="2">Uncharacterized protein (TIGR03034 family)</fullName>
    </submittedName>
</protein>
<comment type="caution">
    <text evidence="2">The sequence shown here is derived from an EMBL/GenBank/DDBJ whole genome shotgun (WGS) entry which is preliminary data.</text>
</comment>
<proteinExistence type="predicted"/>
<feature type="compositionally biased region" description="Polar residues" evidence="1">
    <location>
        <begin position="277"/>
        <end position="296"/>
    </location>
</feature>
<evidence type="ECO:0000313" key="3">
    <source>
        <dbReference type="Proteomes" id="UP000272428"/>
    </source>
</evidence>
<evidence type="ECO:0000256" key="1">
    <source>
        <dbReference type="SAM" id="MobiDB-lite"/>
    </source>
</evidence>
<sequence length="592" mass="67899">MAGGTITRIALGGSSTSVEGNFTGFYDKLEMNAGENNAFKARVTNFGKPEKTPKAGKYFIKGWWTNHRDEPIKRAIYGQVLRFHIEMDKEYAKPGDVVYFSLYDSDMRSFGNDMIKADDPIALEHKDGSRRAYTFEKINDELKVIIEFSTTDTLEHWSKQLDQDRIFELYFRCSYVNRGETEHVELPYNFQDYLNLGAIVIDRYKMPGLKPDGSDIADDMTYGTGHPYKKPVYSSGTLDQYKKEYAVSGFDMNNHSIFANKESEIIDLEGVVVTASRPAQESKPQNNLNVSASQPADHTRVHHPDYPAPEKISDQQKQKDKKNEKAIYSRNEIEDLGWLMGITSGADSERALWFDFRAMSQGLLSRGKLNDNIALMISKMQRNEGGVFENQKLTDAILENPATLSYLQKVEDYITEQLKSKLAKLEEVEDKEPYFAVGKDGKIDHLSNKTKGKRTKQFRSPAFTWKENWNVLRGETIALNDIWATEIILKEVRFTGDDYTAKYEVTLWDHFGLDKPDMEKFYSYGAGFRAWFVLQHLWGYKPFLTKMNFTRELKGNLNMGAAERAAQRDQAKKEAEEQNRQIMLEALSGPKF</sequence>
<gene>
    <name evidence="2" type="ORF">BCF58_1522</name>
</gene>
<dbReference type="OrthoDB" id="612868at2"/>
<organism evidence="2 3">
    <name type="scientific">Chryseobacterium defluvii</name>
    <dbReference type="NCBI Taxonomy" id="160396"/>
    <lineage>
        <taxon>Bacteria</taxon>
        <taxon>Pseudomonadati</taxon>
        <taxon>Bacteroidota</taxon>
        <taxon>Flavobacteriia</taxon>
        <taxon>Flavobacteriales</taxon>
        <taxon>Weeksellaceae</taxon>
        <taxon>Chryseobacterium group</taxon>
        <taxon>Chryseobacterium</taxon>
    </lineage>
</organism>